<evidence type="ECO:0000256" key="7">
    <source>
        <dbReference type="ARBA" id="ARBA00043224"/>
    </source>
</evidence>
<accession>A0ABN2LBE0</accession>
<evidence type="ECO:0000256" key="4">
    <source>
        <dbReference type="ARBA" id="ARBA00022801"/>
    </source>
</evidence>
<name>A0ABN2LBE0_9MICO</name>
<dbReference type="InterPro" id="IPR000868">
    <property type="entry name" value="Isochorismatase-like_dom"/>
</dbReference>
<keyword evidence="10" id="KW-1185">Reference proteome</keyword>
<dbReference type="InterPro" id="IPR052347">
    <property type="entry name" value="Isochorismatase_Nicotinamidase"/>
</dbReference>
<evidence type="ECO:0000256" key="5">
    <source>
        <dbReference type="ARBA" id="ARBA00037900"/>
    </source>
</evidence>
<dbReference type="PANTHER" id="PTHR11080:SF2">
    <property type="entry name" value="LD05707P"/>
    <property type="match status" value="1"/>
</dbReference>
<keyword evidence="4" id="KW-0378">Hydrolase</keyword>
<dbReference type="EMBL" id="BAAAPO010000008">
    <property type="protein sequence ID" value="GAA1782770.1"/>
    <property type="molecule type" value="Genomic_DNA"/>
</dbReference>
<dbReference type="RefSeq" id="WP_344080897.1">
    <property type="nucleotide sequence ID" value="NZ_BAAAPO010000008.1"/>
</dbReference>
<evidence type="ECO:0000256" key="2">
    <source>
        <dbReference type="ARBA" id="ARBA00022642"/>
    </source>
</evidence>
<proteinExistence type="inferred from homology"/>
<dbReference type="Proteomes" id="UP001499938">
    <property type="component" value="Unassembled WGS sequence"/>
</dbReference>
<evidence type="ECO:0000256" key="1">
    <source>
        <dbReference type="ARBA" id="ARBA00006336"/>
    </source>
</evidence>
<gene>
    <name evidence="9" type="ORF">GCM10009811_05290</name>
</gene>
<sequence length="193" mass="20066">MTATALLVVDVQNDFVEGGSLAVAGGTAVAADIVDFIDRSRADYALIVGSRDWHTPDSDNGGHFALTGAPDFAGTWPVHCVAGTPGAEYAHPELSQRLTHQVRKGMDEPAYSMFQGVAVDSGQSLTTLLRAADVEAVDVVGIATDYCVRATALDAARSGLCTRVLLPLTAGVAPESTRAAVDELIDAGVEVVR</sequence>
<dbReference type="Pfam" id="PF00857">
    <property type="entry name" value="Isochorismatase"/>
    <property type="match status" value="1"/>
</dbReference>
<evidence type="ECO:0000259" key="8">
    <source>
        <dbReference type="Pfam" id="PF00857"/>
    </source>
</evidence>
<evidence type="ECO:0000313" key="10">
    <source>
        <dbReference type="Proteomes" id="UP001499938"/>
    </source>
</evidence>
<evidence type="ECO:0000313" key="9">
    <source>
        <dbReference type="EMBL" id="GAA1782770.1"/>
    </source>
</evidence>
<dbReference type="EC" id="3.5.1.19" evidence="6"/>
<keyword evidence="3" id="KW-0479">Metal-binding</keyword>
<comment type="similarity">
    <text evidence="1">Belongs to the isochorismatase family.</text>
</comment>
<feature type="domain" description="Isochorismatase-like" evidence="8">
    <location>
        <begin position="4"/>
        <end position="192"/>
    </location>
</feature>
<protein>
    <recommendedName>
        <fullName evidence="6">nicotinamidase</fullName>
        <ecNumber evidence="6">3.5.1.19</ecNumber>
    </recommendedName>
    <alternativeName>
        <fullName evidence="7">Nicotinamide deamidase</fullName>
    </alternativeName>
</protein>
<organism evidence="9 10">
    <name type="scientific">Nostocoides veronense</name>
    <dbReference type="NCBI Taxonomy" id="330836"/>
    <lineage>
        <taxon>Bacteria</taxon>
        <taxon>Bacillati</taxon>
        <taxon>Actinomycetota</taxon>
        <taxon>Actinomycetes</taxon>
        <taxon>Micrococcales</taxon>
        <taxon>Intrasporangiaceae</taxon>
        <taxon>Nostocoides</taxon>
    </lineage>
</organism>
<reference evidence="9 10" key="1">
    <citation type="journal article" date="2019" name="Int. J. Syst. Evol. Microbiol.">
        <title>The Global Catalogue of Microorganisms (GCM) 10K type strain sequencing project: providing services to taxonomists for standard genome sequencing and annotation.</title>
        <authorList>
            <consortium name="The Broad Institute Genomics Platform"/>
            <consortium name="The Broad Institute Genome Sequencing Center for Infectious Disease"/>
            <person name="Wu L."/>
            <person name="Ma J."/>
        </authorList>
    </citation>
    <scope>NUCLEOTIDE SEQUENCE [LARGE SCALE GENOMIC DNA]</scope>
    <source>
        <strain evidence="9 10">JCM 15592</strain>
    </source>
</reference>
<evidence type="ECO:0000256" key="6">
    <source>
        <dbReference type="ARBA" id="ARBA00039017"/>
    </source>
</evidence>
<dbReference type="PANTHER" id="PTHR11080">
    <property type="entry name" value="PYRAZINAMIDASE/NICOTINAMIDASE"/>
    <property type="match status" value="1"/>
</dbReference>
<dbReference type="Gene3D" id="3.40.50.850">
    <property type="entry name" value="Isochorismatase-like"/>
    <property type="match status" value="1"/>
</dbReference>
<comment type="pathway">
    <text evidence="5">Cofactor biosynthesis; nicotinate biosynthesis; nicotinate from nicotinamide: step 1/1.</text>
</comment>
<dbReference type="InterPro" id="IPR036380">
    <property type="entry name" value="Isochorismatase-like_sf"/>
</dbReference>
<dbReference type="SUPFAM" id="SSF52499">
    <property type="entry name" value="Isochorismatase-like hydrolases"/>
    <property type="match status" value="1"/>
</dbReference>
<evidence type="ECO:0000256" key="3">
    <source>
        <dbReference type="ARBA" id="ARBA00022723"/>
    </source>
</evidence>
<comment type="caution">
    <text evidence="9">The sequence shown here is derived from an EMBL/GenBank/DDBJ whole genome shotgun (WGS) entry which is preliminary data.</text>
</comment>
<keyword evidence="2" id="KW-0662">Pyridine nucleotide biosynthesis</keyword>